<proteinExistence type="predicted"/>
<keyword evidence="2" id="KW-1185">Reference proteome</keyword>
<dbReference type="EMBL" id="JACIEZ010000004">
    <property type="protein sequence ID" value="MBB4065191.1"/>
    <property type="molecule type" value="Genomic_DNA"/>
</dbReference>
<comment type="caution">
    <text evidence="1">The sequence shown here is derived from an EMBL/GenBank/DDBJ whole genome shotgun (WGS) entry which is preliminary data.</text>
</comment>
<evidence type="ECO:0000313" key="2">
    <source>
        <dbReference type="Proteomes" id="UP000528286"/>
    </source>
</evidence>
<dbReference type="Proteomes" id="UP000528286">
    <property type="component" value="Unassembled WGS sequence"/>
</dbReference>
<organism evidence="1 2">
    <name type="scientific">Gellertiella hungarica</name>
    <dbReference type="NCBI Taxonomy" id="1572859"/>
    <lineage>
        <taxon>Bacteria</taxon>
        <taxon>Pseudomonadati</taxon>
        <taxon>Pseudomonadota</taxon>
        <taxon>Alphaproteobacteria</taxon>
        <taxon>Hyphomicrobiales</taxon>
        <taxon>Rhizobiaceae</taxon>
        <taxon>Gellertiella</taxon>
    </lineage>
</organism>
<name>A0A7W6J5J4_9HYPH</name>
<sequence>MKERNSNKSRRTGALNIALLFGTAAIALTLILTPMLAGRSSVAIANAPSADPYDDIKTGSIRPVPDVNAKPETENGRRYVIRRSILQESPGSVCIVEGYKSGEGC</sequence>
<gene>
    <name evidence="1" type="ORF">GGR23_002392</name>
</gene>
<evidence type="ECO:0000313" key="1">
    <source>
        <dbReference type="EMBL" id="MBB4065191.1"/>
    </source>
</evidence>
<accession>A0A7W6J5J4</accession>
<dbReference type="AlphaFoldDB" id="A0A7W6J5J4"/>
<reference evidence="1 2" key="1">
    <citation type="submission" date="2020-08" db="EMBL/GenBank/DDBJ databases">
        <title>Genomic Encyclopedia of Type Strains, Phase IV (KMG-IV): sequencing the most valuable type-strain genomes for metagenomic binning, comparative biology and taxonomic classification.</title>
        <authorList>
            <person name="Goeker M."/>
        </authorList>
    </citation>
    <scope>NUCLEOTIDE SEQUENCE [LARGE SCALE GENOMIC DNA]</scope>
    <source>
        <strain evidence="1 2">DSM 29853</strain>
    </source>
</reference>
<protein>
    <submittedName>
        <fullName evidence="1">Uncharacterized protein</fullName>
    </submittedName>
</protein>